<evidence type="ECO:0000313" key="11">
    <source>
        <dbReference type="EMBL" id="EHO17375.1"/>
    </source>
</evidence>
<dbReference type="GO" id="GO:0006508">
    <property type="term" value="P:proteolysis"/>
    <property type="evidence" value="ECO:0007669"/>
    <property type="project" value="UniProtKB-KW"/>
</dbReference>
<dbReference type="GO" id="GO:0004177">
    <property type="term" value="F:aminopeptidase activity"/>
    <property type="evidence" value="ECO:0007669"/>
    <property type="project" value="UniProtKB-KW"/>
</dbReference>
<keyword evidence="6 9" id="KW-0378">Hydrolase</keyword>
<dbReference type="AlphaFoldDB" id="A0A930D8V6"/>
<dbReference type="Gene3D" id="2.30.250.10">
    <property type="entry name" value="Aminopeptidase i, Domain 2"/>
    <property type="match status" value="1"/>
</dbReference>
<evidence type="ECO:0000256" key="7">
    <source>
        <dbReference type="ARBA" id="ARBA00022833"/>
    </source>
</evidence>
<proteinExistence type="inferred from homology"/>
<dbReference type="SUPFAM" id="SSF53187">
    <property type="entry name" value="Zn-dependent exopeptidases"/>
    <property type="match status" value="1"/>
</dbReference>
<dbReference type="NCBIfam" id="NF002600">
    <property type="entry name" value="PRK02256.1"/>
    <property type="match status" value="1"/>
</dbReference>
<evidence type="ECO:0000256" key="1">
    <source>
        <dbReference type="ARBA" id="ARBA00001947"/>
    </source>
</evidence>
<dbReference type="Gene3D" id="3.40.630.10">
    <property type="entry name" value="Zn peptidases"/>
    <property type="match status" value="1"/>
</dbReference>
<dbReference type="InterPro" id="IPR023358">
    <property type="entry name" value="Peptidase_M18_dom2"/>
</dbReference>
<evidence type="ECO:0000313" key="12">
    <source>
        <dbReference type="Proteomes" id="UP000018466"/>
    </source>
</evidence>
<keyword evidence="4 9" id="KW-0645">Protease</keyword>
<dbReference type="PANTHER" id="PTHR28570:SF2">
    <property type="entry name" value="M18 FAMILY AMINOPEPTIDASE 1-RELATED"/>
    <property type="match status" value="1"/>
</dbReference>
<evidence type="ECO:0000256" key="3">
    <source>
        <dbReference type="ARBA" id="ARBA00022438"/>
    </source>
</evidence>
<reference evidence="11 12" key="1">
    <citation type="submission" date="2011-10" db="EMBL/GenBank/DDBJ databases">
        <title>The Genome Sequence of Lachnospiraceae bacterium ACC2.</title>
        <authorList>
            <consortium name="The Broad Institute Genome Sequencing Platform"/>
            <person name="Earl A."/>
            <person name="Ward D."/>
            <person name="Feldgarden M."/>
            <person name="Gevers D."/>
            <person name="Sizova M."/>
            <person name="Hazen A."/>
            <person name="Epstein S."/>
            <person name="Young S.K."/>
            <person name="Zeng Q."/>
            <person name="Gargeya S."/>
            <person name="Fitzgerald M."/>
            <person name="Haas B."/>
            <person name="Abouelleil A."/>
            <person name="Alvarado L."/>
            <person name="Arachchi H.M."/>
            <person name="Berlin A."/>
            <person name="Brown A."/>
            <person name="Chapman S.B."/>
            <person name="Chen Z."/>
            <person name="Dunbar C."/>
            <person name="Freedman E."/>
            <person name="Gearin G."/>
            <person name="Goldberg J."/>
            <person name="Griggs A."/>
            <person name="Gujja S."/>
            <person name="Heiman D."/>
            <person name="Howarth C."/>
            <person name="Larson L."/>
            <person name="Lui A."/>
            <person name="MacDonald P.J.P."/>
            <person name="Montmayeur A."/>
            <person name="Murphy C."/>
            <person name="Neiman D."/>
            <person name="Pearson M."/>
            <person name="Priest M."/>
            <person name="Roberts A."/>
            <person name="Saif S."/>
            <person name="Shea T."/>
            <person name="Shenoy N."/>
            <person name="Sisk P."/>
            <person name="Stolte C."/>
            <person name="Sykes S."/>
            <person name="Wortman J."/>
            <person name="Nusbaum C."/>
            <person name="Birren B."/>
        </authorList>
    </citation>
    <scope>NUCLEOTIDE SEQUENCE [LARGE SCALE GENOMIC DNA]</scope>
    <source>
        <strain evidence="11 12">ACC2</strain>
    </source>
</reference>
<dbReference type="SUPFAM" id="SSF101821">
    <property type="entry name" value="Aminopeptidase/glucanase lid domain"/>
    <property type="match status" value="1"/>
</dbReference>
<dbReference type="RefSeq" id="WP_009532807.1">
    <property type="nucleotide sequence ID" value="NZ_CAJPPX010000063.1"/>
</dbReference>
<accession>A0A930D8V6</accession>
<keyword evidence="12" id="KW-1185">Reference proteome</keyword>
<dbReference type="GeneID" id="86940734"/>
<evidence type="ECO:0000256" key="5">
    <source>
        <dbReference type="ARBA" id="ARBA00022723"/>
    </source>
</evidence>
<evidence type="ECO:0000256" key="2">
    <source>
        <dbReference type="ARBA" id="ARBA00008290"/>
    </source>
</evidence>
<dbReference type="GO" id="GO:0005737">
    <property type="term" value="C:cytoplasm"/>
    <property type="evidence" value="ECO:0007669"/>
    <property type="project" value="UniProtKB-ARBA"/>
</dbReference>
<protein>
    <recommendedName>
        <fullName evidence="10">M18 family aminopeptidase</fullName>
        <ecNumber evidence="10">3.4.11.-</ecNumber>
    </recommendedName>
</protein>
<name>A0A930D8V6_9FIRM</name>
<dbReference type="Proteomes" id="UP000018466">
    <property type="component" value="Unassembled WGS sequence"/>
</dbReference>
<comment type="caution">
    <text evidence="11">The sequence shown here is derived from an EMBL/GenBank/DDBJ whole genome shotgun (WGS) entry which is preliminary data.</text>
</comment>
<sequence>MAEKELSKGKQLEKELCWEYPNIAKKAPEQREKAHEFAKGYMEFLGACKTERECVNYAEKLLLEAGYERFDSKKKYKAGDKVFSTNRGKAMAITVFGKKSIAEGVRINGAHIDSPRIDLRPNPLYESNDIALFKTHYYGGIKKYQWGTIPLAMHGVVVKKDGTTVEITIGEDPSDPVLYITDLLIHLAKQQMQRTLSEGLRAEELNIVLGTTPYPDDSVKEPFRLEVLRYLNEKYGITERDFARAEIEFVPADKPRDIGFDRSLIGGYGQDDRVCAYAALRAQLDTVNPEYTTVTILTDKEEIGSCGTTGSKSNFLYDYICYLAQMEGVDAKDVFAKSACLSADVNGAYDPTFADAFEAKNSSYLNRGVVLTKYTGSGGKFGASDASAEFMAKVIDIMDKNGVYWQIGELGKLDLGGGGTIAGDVARLNVDVVDLGVAVLSMHSPFEVTSKLDNYNMYLAFKAFYPEA</sequence>
<evidence type="ECO:0000256" key="9">
    <source>
        <dbReference type="RuleBase" id="RU004386"/>
    </source>
</evidence>
<evidence type="ECO:0000256" key="6">
    <source>
        <dbReference type="ARBA" id="ARBA00022801"/>
    </source>
</evidence>
<comment type="cofactor">
    <cofactor evidence="1 10">
        <name>Zn(2+)</name>
        <dbReference type="ChEBI" id="CHEBI:29105"/>
    </cofactor>
</comment>
<evidence type="ECO:0000256" key="4">
    <source>
        <dbReference type="ARBA" id="ARBA00022670"/>
    </source>
</evidence>
<evidence type="ECO:0000256" key="10">
    <source>
        <dbReference type="RuleBase" id="RU004387"/>
    </source>
</evidence>
<organism evidence="11 12">
    <name type="scientific">Stomatobaculum longum</name>
    <dbReference type="NCBI Taxonomy" id="796942"/>
    <lineage>
        <taxon>Bacteria</taxon>
        <taxon>Bacillati</taxon>
        <taxon>Bacillota</taxon>
        <taxon>Clostridia</taxon>
        <taxon>Lachnospirales</taxon>
        <taxon>Lachnospiraceae</taxon>
        <taxon>Stomatobaculum</taxon>
    </lineage>
</organism>
<gene>
    <name evidence="11" type="ORF">HMPREF9623_00974</name>
</gene>
<dbReference type="EMBL" id="AGEL01000006">
    <property type="protein sequence ID" value="EHO17375.1"/>
    <property type="molecule type" value="Genomic_DNA"/>
</dbReference>
<keyword evidence="5 9" id="KW-0479">Metal-binding</keyword>
<dbReference type="GO" id="GO:0008237">
    <property type="term" value="F:metallopeptidase activity"/>
    <property type="evidence" value="ECO:0007669"/>
    <property type="project" value="UniProtKB-KW"/>
</dbReference>
<dbReference type="PANTHER" id="PTHR28570">
    <property type="entry name" value="ASPARTYL AMINOPEPTIDASE"/>
    <property type="match status" value="1"/>
</dbReference>
<dbReference type="OrthoDB" id="89722at2"/>
<dbReference type="EC" id="3.4.11.-" evidence="10"/>
<keyword evidence="7 9" id="KW-0862">Zinc</keyword>
<evidence type="ECO:0000256" key="8">
    <source>
        <dbReference type="ARBA" id="ARBA00023049"/>
    </source>
</evidence>
<dbReference type="Pfam" id="PF02127">
    <property type="entry name" value="Peptidase_M18"/>
    <property type="match status" value="1"/>
</dbReference>
<comment type="similarity">
    <text evidence="2 9">Belongs to the peptidase M18 family.</text>
</comment>
<dbReference type="PRINTS" id="PR00932">
    <property type="entry name" value="AMINO1PTASE"/>
</dbReference>
<dbReference type="GO" id="GO:0008270">
    <property type="term" value="F:zinc ion binding"/>
    <property type="evidence" value="ECO:0007669"/>
    <property type="project" value="InterPro"/>
</dbReference>
<keyword evidence="3 9" id="KW-0031">Aminopeptidase</keyword>
<dbReference type="InterPro" id="IPR001948">
    <property type="entry name" value="Peptidase_M18"/>
</dbReference>
<keyword evidence="8 9" id="KW-0482">Metalloprotease</keyword>